<dbReference type="CDD" id="cd18548">
    <property type="entry name" value="ABC_6TM_Tm287_like"/>
    <property type="match status" value="1"/>
</dbReference>
<dbReference type="PANTHER" id="PTHR43394">
    <property type="entry name" value="ATP-DEPENDENT PERMEASE MDL1, MITOCHONDRIAL"/>
    <property type="match status" value="1"/>
</dbReference>
<evidence type="ECO:0000259" key="8">
    <source>
        <dbReference type="PROSITE" id="PS50893"/>
    </source>
</evidence>
<dbReference type="SMART" id="SM00382">
    <property type="entry name" value="AAA"/>
    <property type="match status" value="1"/>
</dbReference>
<dbReference type="InterPro" id="IPR039421">
    <property type="entry name" value="Type_1_exporter"/>
</dbReference>
<feature type="domain" description="ABC transmembrane type-1" evidence="9">
    <location>
        <begin position="14"/>
        <end position="296"/>
    </location>
</feature>
<evidence type="ECO:0000256" key="7">
    <source>
        <dbReference type="SAM" id="Phobius"/>
    </source>
</evidence>
<name>A0ABT7UAB3_9FIRM</name>
<dbReference type="PROSITE" id="PS00211">
    <property type="entry name" value="ABC_TRANSPORTER_1"/>
    <property type="match status" value="1"/>
</dbReference>
<dbReference type="InterPro" id="IPR017871">
    <property type="entry name" value="ABC_transporter-like_CS"/>
</dbReference>
<feature type="domain" description="ABC transporter" evidence="8">
    <location>
        <begin position="328"/>
        <end position="563"/>
    </location>
</feature>
<dbReference type="Pfam" id="PF00005">
    <property type="entry name" value="ABC_tran"/>
    <property type="match status" value="1"/>
</dbReference>
<reference evidence="10 11" key="2">
    <citation type="submission" date="2023-06" db="EMBL/GenBank/DDBJ databases">
        <title>Identification and characterization of horizontal gene transfer across gut microbiota members of farm animals based on homology search.</title>
        <authorList>
            <person name="Schwarzerova J."/>
            <person name="Nykrynova M."/>
            <person name="Jureckova K."/>
            <person name="Cejkova D."/>
            <person name="Rychlik I."/>
        </authorList>
    </citation>
    <scope>NUCLEOTIDE SEQUENCE [LARGE SCALE GENOMIC DNA]</scope>
    <source>
        <strain evidence="10 11">ET39</strain>
    </source>
</reference>
<keyword evidence="11" id="KW-1185">Reference proteome</keyword>
<dbReference type="Proteomes" id="UP001529340">
    <property type="component" value="Unassembled WGS sequence"/>
</dbReference>
<sequence length="577" mass="63639">MIFASMRPYRAAFVLAILFVIIETSFELVIPMIMADIIDVGVAMQDLHYILIKGVQMAGCALLSLITGLLYAKYAAIAANGFGAQLREREFACIQRYSFSNLDHFDSSSLVTRMTSDVTVMQNVINAGLRPCVRGPVMLILGLFMSFLINAQLALVFLICAPVLGIILALIVRRIAPMYGRLQQAVDHVNSIVSETLTAIRAVKAFVRGEYEEEKFRTVNEELMTIGEHTFHVAVLNLPAFQFTMYAAIVAILWFGGQLIFIGGMQVGELTGFLSYVLQIMNSLMMLSNVFLLLTRSLASARRIAEVLEERSDITDGEEGLTLEHGTVEFDHVSFKYRREAAEYVLSDISLKIEEGQTVGIVGGTGSAKSTLVQLIPRLYDISEGSLKVGGHEVSDYSLSHLRDAIGIVLQKNVLFSGTIRENLCWGNQAASDEEIRAACRIACADEFIERFEKKYDTMLEEGGVNVSGGQKQRLCIARALLKKPKILIFDDSTSAVDTATDASIREGLAQLKDTTKIIIAQRISSLMHADQIAVLEDGHLNAVGTHEQLLAGNAIYREMYESQMEGSEHHGKADQQ</sequence>
<dbReference type="Gene3D" id="1.20.1560.10">
    <property type="entry name" value="ABC transporter type 1, transmembrane domain"/>
    <property type="match status" value="1"/>
</dbReference>
<feature type="transmembrane region" description="Helical" evidence="7">
    <location>
        <begin position="155"/>
        <end position="172"/>
    </location>
</feature>
<evidence type="ECO:0000256" key="4">
    <source>
        <dbReference type="ARBA" id="ARBA00022840"/>
    </source>
</evidence>
<dbReference type="InterPro" id="IPR003593">
    <property type="entry name" value="AAA+_ATPase"/>
</dbReference>
<gene>
    <name evidence="10" type="ORF">QUV96_02850</name>
</gene>
<dbReference type="SUPFAM" id="SSF52540">
    <property type="entry name" value="P-loop containing nucleoside triphosphate hydrolases"/>
    <property type="match status" value="1"/>
</dbReference>
<dbReference type="EMBL" id="JAUDCG010000008">
    <property type="protein sequence ID" value="MDM8156574.1"/>
    <property type="molecule type" value="Genomic_DNA"/>
</dbReference>
<dbReference type="PANTHER" id="PTHR43394:SF1">
    <property type="entry name" value="ATP-BINDING CASSETTE SUB-FAMILY B MEMBER 10, MITOCHONDRIAL"/>
    <property type="match status" value="1"/>
</dbReference>
<dbReference type="Gene3D" id="3.40.50.300">
    <property type="entry name" value="P-loop containing nucleotide triphosphate hydrolases"/>
    <property type="match status" value="1"/>
</dbReference>
<dbReference type="PROSITE" id="PS50893">
    <property type="entry name" value="ABC_TRANSPORTER_2"/>
    <property type="match status" value="1"/>
</dbReference>
<feature type="transmembrane region" description="Helical" evidence="7">
    <location>
        <begin position="273"/>
        <end position="294"/>
    </location>
</feature>
<keyword evidence="4 10" id="KW-0067">ATP-binding</keyword>
<evidence type="ECO:0000313" key="10">
    <source>
        <dbReference type="EMBL" id="MDM8156574.1"/>
    </source>
</evidence>
<feature type="transmembrane region" description="Helical" evidence="7">
    <location>
        <begin position="12"/>
        <end position="35"/>
    </location>
</feature>
<proteinExistence type="predicted"/>
<comment type="caution">
    <text evidence="10">The sequence shown here is derived from an EMBL/GenBank/DDBJ whole genome shotgun (WGS) entry which is preliminary data.</text>
</comment>
<evidence type="ECO:0000313" key="11">
    <source>
        <dbReference type="Proteomes" id="UP001529340"/>
    </source>
</evidence>
<evidence type="ECO:0000259" key="9">
    <source>
        <dbReference type="PROSITE" id="PS50929"/>
    </source>
</evidence>
<dbReference type="InterPro" id="IPR003439">
    <property type="entry name" value="ABC_transporter-like_ATP-bd"/>
</dbReference>
<dbReference type="Pfam" id="PF00664">
    <property type="entry name" value="ABC_membrane"/>
    <property type="match status" value="1"/>
</dbReference>
<evidence type="ECO:0000256" key="2">
    <source>
        <dbReference type="ARBA" id="ARBA00022692"/>
    </source>
</evidence>
<evidence type="ECO:0000256" key="1">
    <source>
        <dbReference type="ARBA" id="ARBA00004651"/>
    </source>
</evidence>
<organism evidence="10 11">
    <name type="scientific">Amedibacillus dolichus</name>
    <dbReference type="NCBI Taxonomy" id="31971"/>
    <lineage>
        <taxon>Bacteria</taxon>
        <taxon>Bacillati</taxon>
        <taxon>Bacillota</taxon>
        <taxon>Erysipelotrichia</taxon>
        <taxon>Erysipelotrichales</taxon>
        <taxon>Erysipelotrichaceae</taxon>
        <taxon>Amedibacillus</taxon>
    </lineage>
</organism>
<dbReference type="InterPro" id="IPR036640">
    <property type="entry name" value="ABC1_TM_sf"/>
</dbReference>
<dbReference type="GO" id="GO:0005524">
    <property type="term" value="F:ATP binding"/>
    <property type="evidence" value="ECO:0007669"/>
    <property type="project" value="UniProtKB-KW"/>
</dbReference>
<evidence type="ECO:0000256" key="6">
    <source>
        <dbReference type="ARBA" id="ARBA00023136"/>
    </source>
</evidence>
<protein>
    <submittedName>
        <fullName evidence="10">ABC transporter ATP-binding protein</fullName>
    </submittedName>
</protein>
<keyword evidence="5 7" id="KW-1133">Transmembrane helix</keyword>
<keyword evidence="2 7" id="KW-0812">Transmembrane</keyword>
<feature type="transmembrane region" description="Helical" evidence="7">
    <location>
        <begin position="246"/>
        <end position="267"/>
    </location>
</feature>
<feature type="transmembrane region" description="Helical" evidence="7">
    <location>
        <begin position="131"/>
        <end position="149"/>
    </location>
</feature>
<dbReference type="InterPro" id="IPR027417">
    <property type="entry name" value="P-loop_NTPase"/>
</dbReference>
<comment type="subcellular location">
    <subcellularLocation>
        <location evidence="1">Cell membrane</location>
        <topology evidence="1">Multi-pass membrane protein</topology>
    </subcellularLocation>
</comment>
<feature type="transmembrane region" description="Helical" evidence="7">
    <location>
        <begin position="47"/>
        <end position="72"/>
    </location>
</feature>
<accession>A0ABT7UAB3</accession>
<reference evidence="10 11" key="3">
    <citation type="submission" date="2023-06" db="EMBL/GenBank/DDBJ databases">
        <authorList>
            <person name="Zeman M."/>
            <person name="Kubasova T."/>
            <person name="Jahodarova E."/>
            <person name="Nykrynova M."/>
            <person name="Rychlik I."/>
        </authorList>
    </citation>
    <scope>NUCLEOTIDE SEQUENCE [LARGE SCALE GENOMIC DNA]</scope>
    <source>
        <strain evidence="10 11">ET39</strain>
    </source>
</reference>
<dbReference type="SUPFAM" id="SSF90123">
    <property type="entry name" value="ABC transporter transmembrane region"/>
    <property type="match status" value="1"/>
</dbReference>
<evidence type="ECO:0000256" key="5">
    <source>
        <dbReference type="ARBA" id="ARBA00022989"/>
    </source>
</evidence>
<dbReference type="InterPro" id="IPR011527">
    <property type="entry name" value="ABC1_TM_dom"/>
</dbReference>
<evidence type="ECO:0000256" key="3">
    <source>
        <dbReference type="ARBA" id="ARBA00022741"/>
    </source>
</evidence>
<keyword evidence="3" id="KW-0547">Nucleotide-binding</keyword>
<reference evidence="11" key="1">
    <citation type="submission" date="2023-06" db="EMBL/GenBank/DDBJ databases">
        <title>Identification and characterization of horizontal gene transfer across gut microbiota members of farm animals based on homology search.</title>
        <authorList>
            <person name="Zeman M."/>
            <person name="Kubasova T."/>
            <person name="Jahodarova E."/>
            <person name="Nykrynova M."/>
            <person name="Rychlik I."/>
        </authorList>
    </citation>
    <scope>NUCLEOTIDE SEQUENCE [LARGE SCALE GENOMIC DNA]</scope>
    <source>
        <strain evidence="11">ET39</strain>
    </source>
</reference>
<keyword evidence="6 7" id="KW-0472">Membrane</keyword>
<dbReference type="PROSITE" id="PS50929">
    <property type="entry name" value="ABC_TM1F"/>
    <property type="match status" value="1"/>
</dbReference>